<protein>
    <recommendedName>
        <fullName evidence="1">Mutator-like transposase domain-containing protein</fullName>
    </recommendedName>
</protein>
<feature type="domain" description="Mutator-like transposase" evidence="1">
    <location>
        <begin position="128"/>
        <end position="199"/>
    </location>
</feature>
<dbReference type="Proteomes" id="UP001159363">
    <property type="component" value="Chromosome 7"/>
</dbReference>
<proteinExistence type="predicted"/>
<keyword evidence="3" id="KW-1185">Reference proteome</keyword>
<dbReference type="EMBL" id="JARBHB010000008">
    <property type="protein sequence ID" value="KAJ8877089.1"/>
    <property type="molecule type" value="Genomic_DNA"/>
</dbReference>
<gene>
    <name evidence="2" type="ORF">PR048_021541</name>
</gene>
<dbReference type="Gene3D" id="3.90.320.10">
    <property type="match status" value="1"/>
</dbReference>
<evidence type="ECO:0000313" key="3">
    <source>
        <dbReference type="Proteomes" id="UP001159363"/>
    </source>
</evidence>
<name>A0ABQ9GYH2_9NEOP</name>
<sequence>MKPSVLQSKCKEAEMVCSQLIIDMTVGEIMSETAEDLTINTTQKTASEQEFITHKYEQDNSEPLTTMTDILLEGRRMVYIQYLIDSIKQISRHEPFDCTFSDMNIINEQLCGRWSLVKTFLQNQIQFAVTRGYRTKKVLFIGMRNEYCTVCARSSATDAKNTVASHKYAKNWSGSSASMEQDVIIEGFLQNIGMHGLVYCPQMATAQHQTGSYELHSALKDRIMRLSTAVISEDKYYLSSEELRKDILNSPFHVFGDHSKCSERQYFCDGLPKPREVNLVQRAASNASSLILDVDNNMAENYNSVVAKFVGGKRIKCEAAVICQLREQIEERTREQNSSHEWKVERSKCITSSFFGKICKMKATTSCANDARKLGTKSSSEILVQIGASKKSQWRLLRASPDGFIGDDQIIKVNCPSSAISMPPLYALAKGKIKYLEMKDEKPQLKLSHNYMYKVQGVLHISRQKTCNSVIWTPEVGRMIQRASKTVHFLSFPPPPPSTDNAPFRLRPPDPLATCAAERCPEKMYYEVPLNGNSF</sequence>
<dbReference type="Pfam" id="PF20700">
    <property type="entry name" value="Mutator"/>
    <property type="match status" value="1"/>
</dbReference>
<dbReference type="InterPro" id="IPR011604">
    <property type="entry name" value="PDDEXK-like_dom_sf"/>
</dbReference>
<comment type="caution">
    <text evidence="2">The sequence shown here is derived from an EMBL/GenBank/DDBJ whole genome shotgun (WGS) entry which is preliminary data.</text>
</comment>
<dbReference type="InterPro" id="IPR051703">
    <property type="entry name" value="NF-kappa-B_Signaling_Reg"/>
</dbReference>
<reference evidence="2 3" key="1">
    <citation type="submission" date="2023-02" db="EMBL/GenBank/DDBJ databases">
        <title>LHISI_Scaffold_Assembly.</title>
        <authorList>
            <person name="Stuart O.P."/>
            <person name="Cleave R."/>
            <person name="Magrath M.J.L."/>
            <person name="Mikheyev A.S."/>
        </authorList>
    </citation>
    <scope>NUCLEOTIDE SEQUENCE [LARGE SCALE GENOMIC DNA]</scope>
    <source>
        <strain evidence="2">Daus_M_001</strain>
        <tissue evidence="2">Leg muscle</tissue>
    </source>
</reference>
<dbReference type="InterPro" id="IPR011335">
    <property type="entry name" value="Restrct_endonuc-II-like"/>
</dbReference>
<dbReference type="PANTHER" id="PTHR46609">
    <property type="entry name" value="EXONUCLEASE, PHAGE-TYPE/RECB, C-TERMINAL DOMAIN-CONTAINING PROTEIN"/>
    <property type="match status" value="1"/>
</dbReference>
<dbReference type="SUPFAM" id="SSF52980">
    <property type="entry name" value="Restriction endonuclease-like"/>
    <property type="match status" value="1"/>
</dbReference>
<organism evidence="2 3">
    <name type="scientific">Dryococelus australis</name>
    <dbReference type="NCBI Taxonomy" id="614101"/>
    <lineage>
        <taxon>Eukaryota</taxon>
        <taxon>Metazoa</taxon>
        <taxon>Ecdysozoa</taxon>
        <taxon>Arthropoda</taxon>
        <taxon>Hexapoda</taxon>
        <taxon>Insecta</taxon>
        <taxon>Pterygota</taxon>
        <taxon>Neoptera</taxon>
        <taxon>Polyneoptera</taxon>
        <taxon>Phasmatodea</taxon>
        <taxon>Verophasmatodea</taxon>
        <taxon>Anareolatae</taxon>
        <taxon>Phasmatidae</taxon>
        <taxon>Eurycanthinae</taxon>
        <taxon>Dryococelus</taxon>
    </lineage>
</organism>
<evidence type="ECO:0000259" key="1">
    <source>
        <dbReference type="Pfam" id="PF20700"/>
    </source>
</evidence>
<evidence type="ECO:0000313" key="2">
    <source>
        <dbReference type="EMBL" id="KAJ8877089.1"/>
    </source>
</evidence>
<accession>A0ABQ9GYH2</accession>
<dbReference type="PANTHER" id="PTHR46609:SF8">
    <property type="entry name" value="YQAJ VIRAL RECOMBINASE DOMAIN-CONTAINING PROTEIN"/>
    <property type="match status" value="1"/>
</dbReference>
<dbReference type="InterPro" id="IPR049012">
    <property type="entry name" value="Mutator_transp_dom"/>
</dbReference>